<evidence type="ECO:0000256" key="1">
    <source>
        <dbReference type="SAM" id="MobiDB-lite"/>
    </source>
</evidence>
<dbReference type="PANTHER" id="PTHR46411:SF4">
    <property type="entry name" value="AAA+ ATPASE DOMAIN-CONTAINING PROTEIN"/>
    <property type="match status" value="1"/>
</dbReference>
<name>A0A9P4MYZ6_9PLEO</name>
<feature type="region of interest" description="Disordered" evidence="1">
    <location>
        <begin position="1"/>
        <end position="35"/>
    </location>
</feature>
<dbReference type="Pfam" id="PF23232">
    <property type="entry name" value="AAA_lid_13"/>
    <property type="match status" value="1"/>
</dbReference>
<organism evidence="3 4">
    <name type="scientific">Lojkania enalia</name>
    <dbReference type="NCBI Taxonomy" id="147567"/>
    <lineage>
        <taxon>Eukaryota</taxon>
        <taxon>Fungi</taxon>
        <taxon>Dikarya</taxon>
        <taxon>Ascomycota</taxon>
        <taxon>Pezizomycotina</taxon>
        <taxon>Dothideomycetes</taxon>
        <taxon>Pleosporomycetidae</taxon>
        <taxon>Pleosporales</taxon>
        <taxon>Pleosporales incertae sedis</taxon>
        <taxon>Lojkania</taxon>
    </lineage>
</organism>
<dbReference type="AlphaFoldDB" id="A0A9P4MYZ6"/>
<comment type="caution">
    <text evidence="3">The sequence shown here is derived from an EMBL/GenBank/DDBJ whole genome shotgun (WGS) entry which is preliminary data.</text>
</comment>
<feature type="domain" description="AAA+ ATPase" evidence="2">
    <location>
        <begin position="487"/>
        <end position="602"/>
    </location>
</feature>
<dbReference type="SMART" id="SM00382">
    <property type="entry name" value="AAA"/>
    <property type="match status" value="1"/>
</dbReference>
<dbReference type="EMBL" id="ML986725">
    <property type="protein sequence ID" value="KAF2258988.1"/>
    <property type="molecule type" value="Genomic_DNA"/>
</dbReference>
<dbReference type="GO" id="GO:0016887">
    <property type="term" value="F:ATP hydrolysis activity"/>
    <property type="evidence" value="ECO:0007669"/>
    <property type="project" value="InterPro"/>
</dbReference>
<dbReference type="InterPro" id="IPR003959">
    <property type="entry name" value="ATPase_AAA_core"/>
</dbReference>
<dbReference type="Proteomes" id="UP000800093">
    <property type="component" value="Unassembled WGS sequence"/>
</dbReference>
<dbReference type="Gene3D" id="3.40.50.300">
    <property type="entry name" value="P-loop containing nucleotide triphosphate hydrolases"/>
    <property type="match status" value="1"/>
</dbReference>
<feature type="compositionally biased region" description="Polar residues" evidence="1">
    <location>
        <begin position="23"/>
        <end position="35"/>
    </location>
</feature>
<dbReference type="InterPro" id="IPR027417">
    <property type="entry name" value="P-loop_NTPase"/>
</dbReference>
<protein>
    <submittedName>
        <fullName evidence="3">P-loop containing nucleoside triphosphate hydrolase protein</fullName>
    </submittedName>
</protein>
<accession>A0A9P4MYZ6</accession>
<dbReference type="InterPro" id="IPR003593">
    <property type="entry name" value="AAA+_ATPase"/>
</dbReference>
<sequence>MNAEISTRGIAGQFKSDTPDGNYENSPAAQKSQSNGRVKFRVEYVETSTGTVIHSSETKGLSYEDESLRWNEQVVFEIVTTIRTDQKSKPEGFEFKHPAAANISSVSMQILSGSVIHALRSVVKYYPGQDLSSDIVKIPAPYAILVHHYDELMEYATRLKPDDHKEFCCREKDAYEHICVLKAFLDEQIMPVVEEERARNERGYSTFDMLWVAFKPGTPIQGARAEDDEPYAGIMHSITGGSFQIPAVSWTFNYWTLAYDGSLVDRTRGYSTLGKFIGEEKRTIFPVDLKKSPREEGVEKLIAQGKLYWSLLRKQCRYFRGRTQQFPHNEVDGLVMVDMDAYYEAFPQSRPMHMDSTVDTRTWISDCTCSVCNQRQDAKLNNPETVLFEDYQDLAPKVRDDLEEDQYLLLPGRIYAFVFGTRTWELLDVNGFSEPKFEENMIDNLVMDEKRVSILKALAKSFIRINSLGEKSEREPWSADFVKRKGNGLIFLLHGKLGVGKTCTAECIAAFTSRPLMVVTSSDIGTNPLYVEKNLTTHFKRARSWGAVVLIDEADVFMERRSTADLARNSLVAGKPSHLVIGSFDDAFISRIHVQLYYPDFDEDSRRKVWQTFIDKLQHERGDYLRLNIDAKEYLEGKELKAVKWNGREIRNAFQTAVALAEYDALKDQEGKIILTDKHLKSVVEMSRDFKDYLKDLHRGDEGKRAERRMERLDK</sequence>
<dbReference type="GO" id="GO:0005524">
    <property type="term" value="F:ATP binding"/>
    <property type="evidence" value="ECO:0007669"/>
    <property type="project" value="InterPro"/>
</dbReference>
<dbReference type="OrthoDB" id="10042665at2759"/>
<evidence type="ECO:0000313" key="3">
    <source>
        <dbReference type="EMBL" id="KAF2258988.1"/>
    </source>
</evidence>
<keyword evidence="3" id="KW-0378">Hydrolase</keyword>
<dbReference type="InterPro" id="IPR056599">
    <property type="entry name" value="AAA_lid_fung"/>
</dbReference>
<gene>
    <name evidence="3" type="ORF">CC78DRAFT_525442</name>
</gene>
<dbReference type="PANTHER" id="PTHR46411">
    <property type="entry name" value="FAMILY ATPASE, PUTATIVE-RELATED"/>
    <property type="match status" value="1"/>
</dbReference>
<evidence type="ECO:0000313" key="4">
    <source>
        <dbReference type="Proteomes" id="UP000800093"/>
    </source>
</evidence>
<evidence type="ECO:0000259" key="2">
    <source>
        <dbReference type="SMART" id="SM00382"/>
    </source>
</evidence>
<dbReference type="SUPFAM" id="SSF52540">
    <property type="entry name" value="P-loop containing nucleoside triphosphate hydrolases"/>
    <property type="match status" value="1"/>
</dbReference>
<proteinExistence type="predicted"/>
<reference evidence="4" key="1">
    <citation type="journal article" date="2020" name="Stud. Mycol.">
        <title>101 Dothideomycetes genomes: A test case for predicting lifestyles and emergence of pathogens.</title>
        <authorList>
            <person name="Haridas S."/>
            <person name="Albert R."/>
            <person name="Binder M."/>
            <person name="Bloem J."/>
            <person name="LaButti K."/>
            <person name="Salamov A."/>
            <person name="Andreopoulos B."/>
            <person name="Baker S."/>
            <person name="Barry K."/>
            <person name="Bills G."/>
            <person name="Bluhm B."/>
            <person name="Cannon C."/>
            <person name="Castanera R."/>
            <person name="Culley D."/>
            <person name="Daum C."/>
            <person name="Ezra D."/>
            <person name="Gonzalez J."/>
            <person name="Henrissat B."/>
            <person name="Kuo A."/>
            <person name="Liang C."/>
            <person name="Lipzen A."/>
            <person name="Lutzoni F."/>
            <person name="Magnuson J."/>
            <person name="Mondo S."/>
            <person name="Nolan M."/>
            <person name="Ohm R."/>
            <person name="Pangilinan J."/>
            <person name="Park H.-J."/>
            <person name="Ramirez L."/>
            <person name="Alfaro M."/>
            <person name="Sun H."/>
            <person name="Tritt A."/>
            <person name="Yoshinaga Y."/>
            <person name="Zwiers L.-H."/>
            <person name="Turgeon B."/>
            <person name="Goodwin S."/>
            <person name="Spatafora J."/>
            <person name="Crous P."/>
            <person name="Grigoriev I."/>
        </authorList>
    </citation>
    <scope>NUCLEOTIDE SEQUENCE [LARGE SCALE GENOMIC DNA]</scope>
    <source>
        <strain evidence="4">CBS 304.66</strain>
    </source>
</reference>
<dbReference type="Pfam" id="PF00004">
    <property type="entry name" value="AAA"/>
    <property type="match status" value="1"/>
</dbReference>
<keyword evidence="4" id="KW-1185">Reference proteome</keyword>